<dbReference type="EMBL" id="VSRR010000502">
    <property type="protein sequence ID" value="MPC16381.1"/>
    <property type="molecule type" value="Genomic_DNA"/>
</dbReference>
<dbReference type="Proteomes" id="UP000324222">
    <property type="component" value="Unassembled WGS sequence"/>
</dbReference>
<name>A0A5B7D4N7_PORTR</name>
<comment type="caution">
    <text evidence="1">The sequence shown here is derived from an EMBL/GenBank/DDBJ whole genome shotgun (WGS) entry which is preliminary data.</text>
</comment>
<gene>
    <name evidence="1" type="ORF">E2C01_009205</name>
</gene>
<reference evidence="1 2" key="1">
    <citation type="submission" date="2019-05" db="EMBL/GenBank/DDBJ databases">
        <title>Another draft genome of Portunus trituberculatus and its Hox gene families provides insights of decapod evolution.</title>
        <authorList>
            <person name="Jeong J.-H."/>
            <person name="Song I."/>
            <person name="Kim S."/>
            <person name="Choi T."/>
            <person name="Kim D."/>
            <person name="Ryu S."/>
            <person name="Kim W."/>
        </authorList>
    </citation>
    <scope>NUCLEOTIDE SEQUENCE [LARGE SCALE GENOMIC DNA]</scope>
    <source>
        <tissue evidence="1">Muscle</tissue>
    </source>
</reference>
<evidence type="ECO:0000313" key="1">
    <source>
        <dbReference type="EMBL" id="MPC16381.1"/>
    </source>
</evidence>
<keyword evidence="2" id="KW-1185">Reference proteome</keyword>
<protein>
    <submittedName>
        <fullName evidence="1">Uncharacterized protein</fullName>
    </submittedName>
</protein>
<sequence length="115" mass="12475">MIFEQARKGKARTGGGGLCCNQTSSSLRNQLPTISYISYSFASPRSRYFSLLCGDLTGLTNGHLLSHPRCIHSLLDTLLGWGVDGAAQALAAILPDTEKLPFHLRHLEGKGKAEY</sequence>
<proteinExistence type="predicted"/>
<evidence type="ECO:0000313" key="2">
    <source>
        <dbReference type="Proteomes" id="UP000324222"/>
    </source>
</evidence>
<organism evidence="1 2">
    <name type="scientific">Portunus trituberculatus</name>
    <name type="common">Swimming crab</name>
    <name type="synonym">Neptunus trituberculatus</name>
    <dbReference type="NCBI Taxonomy" id="210409"/>
    <lineage>
        <taxon>Eukaryota</taxon>
        <taxon>Metazoa</taxon>
        <taxon>Ecdysozoa</taxon>
        <taxon>Arthropoda</taxon>
        <taxon>Crustacea</taxon>
        <taxon>Multicrustacea</taxon>
        <taxon>Malacostraca</taxon>
        <taxon>Eumalacostraca</taxon>
        <taxon>Eucarida</taxon>
        <taxon>Decapoda</taxon>
        <taxon>Pleocyemata</taxon>
        <taxon>Brachyura</taxon>
        <taxon>Eubrachyura</taxon>
        <taxon>Portunoidea</taxon>
        <taxon>Portunidae</taxon>
        <taxon>Portuninae</taxon>
        <taxon>Portunus</taxon>
    </lineage>
</organism>
<accession>A0A5B7D4N7</accession>
<dbReference type="AlphaFoldDB" id="A0A5B7D4N7"/>